<evidence type="ECO:0000313" key="1">
    <source>
        <dbReference type="EMBL" id="NER17588.1"/>
    </source>
</evidence>
<reference evidence="1 2" key="1">
    <citation type="submission" date="2020-01" db="EMBL/GenBank/DDBJ databases">
        <title>Spongiivirga citrea KCTC 32990T.</title>
        <authorList>
            <person name="Wang G."/>
        </authorList>
    </citation>
    <scope>NUCLEOTIDE SEQUENCE [LARGE SCALE GENOMIC DNA]</scope>
    <source>
        <strain evidence="1 2">KCTC 32990</strain>
    </source>
</reference>
<keyword evidence="2" id="KW-1185">Reference proteome</keyword>
<gene>
    <name evidence="1" type="ORF">GWK10_10225</name>
</gene>
<dbReference type="RefSeq" id="WP_164032254.1">
    <property type="nucleotide sequence ID" value="NZ_JAABOQ010000004.1"/>
</dbReference>
<comment type="caution">
    <text evidence="1">The sequence shown here is derived from an EMBL/GenBank/DDBJ whole genome shotgun (WGS) entry which is preliminary data.</text>
</comment>
<protein>
    <submittedName>
        <fullName evidence="1">Deoxyribose-phosphate aldolase</fullName>
    </submittedName>
</protein>
<dbReference type="PROSITE" id="PS51257">
    <property type="entry name" value="PROKAR_LIPOPROTEIN"/>
    <property type="match status" value="1"/>
</dbReference>
<evidence type="ECO:0000313" key="2">
    <source>
        <dbReference type="Proteomes" id="UP000474296"/>
    </source>
</evidence>
<proteinExistence type="predicted"/>
<dbReference type="EMBL" id="JAABOQ010000004">
    <property type="protein sequence ID" value="NER17588.1"/>
    <property type="molecule type" value="Genomic_DNA"/>
</dbReference>
<sequence length="254" mass="29246">MMRSAVILVIYSLILVSCKEDIKTPDVQSIVDSSISASGGDVYRNSIVSFKFRGKAYKAVRSNNRYVLNRFFADSLGGFCDELTNDGFSRYINQEYYPLADSLSDKYRQSVNSVHYFAMLPYGLNDRAVNKKYEGTTTIKNQRYERIKVSFNAEGGGDDFDDVFIYWINKETKFVDYLAYEYHTDGGGKRFREAFNPRLVNGIRFVDYNNLKPIDKERPLDSLEIDFKKGELKLLSKIELEEIEVIPLTECSNC</sequence>
<name>A0A6M0CHZ7_9FLAO</name>
<dbReference type="InterPro" id="IPR045444">
    <property type="entry name" value="DUF6503"/>
</dbReference>
<organism evidence="1 2">
    <name type="scientific">Spongiivirga citrea</name>
    <dbReference type="NCBI Taxonomy" id="1481457"/>
    <lineage>
        <taxon>Bacteria</taxon>
        <taxon>Pseudomonadati</taxon>
        <taxon>Bacteroidota</taxon>
        <taxon>Flavobacteriia</taxon>
        <taxon>Flavobacteriales</taxon>
        <taxon>Flavobacteriaceae</taxon>
        <taxon>Spongiivirga</taxon>
    </lineage>
</organism>
<accession>A0A6M0CHZ7</accession>
<dbReference type="Pfam" id="PF20113">
    <property type="entry name" value="DUF6503"/>
    <property type="match status" value="1"/>
</dbReference>
<dbReference type="Proteomes" id="UP000474296">
    <property type="component" value="Unassembled WGS sequence"/>
</dbReference>
<dbReference type="AlphaFoldDB" id="A0A6M0CHZ7"/>